<evidence type="ECO:0000313" key="4">
    <source>
        <dbReference type="Proteomes" id="UP001190700"/>
    </source>
</evidence>
<keyword evidence="1" id="KW-0472">Membrane</keyword>
<dbReference type="PANTHER" id="PTHR45662:SF2">
    <property type="entry name" value="PHOSPHATIDYLINOSITOL-3-PHOSPHATASE SAC1"/>
    <property type="match status" value="1"/>
</dbReference>
<dbReference type="AlphaFoldDB" id="A0AAE0FIH5"/>
<feature type="domain" description="SAC" evidence="2">
    <location>
        <begin position="86"/>
        <end position="318"/>
    </location>
</feature>
<dbReference type="Pfam" id="PF02383">
    <property type="entry name" value="Syja_N"/>
    <property type="match status" value="1"/>
</dbReference>
<organism evidence="3 4">
    <name type="scientific">Cymbomonas tetramitiformis</name>
    <dbReference type="NCBI Taxonomy" id="36881"/>
    <lineage>
        <taxon>Eukaryota</taxon>
        <taxon>Viridiplantae</taxon>
        <taxon>Chlorophyta</taxon>
        <taxon>Pyramimonadophyceae</taxon>
        <taxon>Pyramimonadales</taxon>
        <taxon>Pyramimonadaceae</taxon>
        <taxon>Cymbomonas</taxon>
    </lineage>
</organism>
<dbReference type="GO" id="GO:0046856">
    <property type="term" value="P:phosphatidylinositol dephosphorylation"/>
    <property type="evidence" value="ECO:0007669"/>
    <property type="project" value="TreeGrafter"/>
</dbReference>
<feature type="transmembrane region" description="Helical" evidence="1">
    <location>
        <begin position="12"/>
        <end position="37"/>
    </location>
</feature>
<proteinExistence type="predicted"/>
<keyword evidence="1" id="KW-0812">Transmembrane</keyword>
<dbReference type="PROSITE" id="PS50275">
    <property type="entry name" value="SAC"/>
    <property type="match status" value="1"/>
</dbReference>
<comment type="caution">
    <text evidence="3">The sequence shown here is derived from an EMBL/GenBank/DDBJ whole genome shotgun (WGS) entry which is preliminary data.</text>
</comment>
<gene>
    <name evidence="3" type="ORF">CYMTET_30870</name>
</gene>
<dbReference type="InterPro" id="IPR002013">
    <property type="entry name" value="SAC_dom"/>
</dbReference>
<dbReference type="GO" id="GO:0005783">
    <property type="term" value="C:endoplasmic reticulum"/>
    <property type="evidence" value="ECO:0007669"/>
    <property type="project" value="TreeGrafter"/>
</dbReference>
<dbReference type="PANTHER" id="PTHR45662">
    <property type="entry name" value="PHOSPHATIDYLINOSITIDE PHOSPHATASE SAC1"/>
    <property type="match status" value="1"/>
</dbReference>
<dbReference type="EMBL" id="LGRX02018102">
    <property type="protein sequence ID" value="KAK3260158.1"/>
    <property type="molecule type" value="Genomic_DNA"/>
</dbReference>
<dbReference type="GO" id="GO:0043812">
    <property type="term" value="F:phosphatidylinositol-4-phosphate phosphatase activity"/>
    <property type="evidence" value="ECO:0007669"/>
    <property type="project" value="TreeGrafter"/>
</dbReference>
<keyword evidence="1" id="KW-1133">Transmembrane helix</keyword>
<evidence type="ECO:0000313" key="3">
    <source>
        <dbReference type="EMBL" id="KAK3260158.1"/>
    </source>
</evidence>
<sequence length="373" mass="41569">MALKSDFKLPPLSLNPGVIILGVLGILEGLAGSYLYVITGHELMGILHGAKVYRLTSIRAFEVKNFTAKEKQSTAYQDDQLLLGMVNEVLSSPHLYFSYGCTLTTSSQMMPQTSKIDTLVGEACRRQPSRSRLRKLLWEAEDQNFVWNYHFASPLIAAGLHSFVVPLLHGYIGFITSQDLNGHRLDVCLVARRSRHRYGTRYNRRGVDARGDVANEVHSEQIAIVRPLAGCGLKATGCSVALVRGSIPIYWQTPPSATQWKPTLQLVPGRDATEPFARHFRRLHEKYTGSVSCVNLIDQDGKEAPLYHAFHEHMDKLNKSDPGIANLTSFDFHHGCGNSSATYARGLATLLKQVDRYLLEQVLSLRRPLTSPL</sequence>
<protein>
    <recommendedName>
        <fullName evidence="2">SAC domain-containing protein</fullName>
    </recommendedName>
</protein>
<evidence type="ECO:0000259" key="2">
    <source>
        <dbReference type="PROSITE" id="PS50275"/>
    </source>
</evidence>
<name>A0AAE0FIH5_9CHLO</name>
<reference evidence="3 4" key="1">
    <citation type="journal article" date="2015" name="Genome Biol. Evol.">
        <title>Comparative Genomics of a Bacterivorous Green Alga Reveals Evolutionary Causalities and Consequences of Phago-Mixotrophic Mode of Nutrition.</title>
        <authorList>
            <person name="Burns J.A."/>
            <person name="Paasch A."/>
            <person name="Narechania A."/>
            <person name="Kim E."/>
        </authorList>
    </citation>
    <scope>NUCLEOTIDE SEQUENCE [LARGE SCALE GENOMIC DNA]</scope>
    <source>
        <strain evidence="3 4">PLY_AMNH</strain>
    </source>
</reference>
<keyword evidence="4" id="KW-1185">Reference proteome</keyword>
<evidence type="ECO:0000256" key="1">
    <source>
        <dbReference type="SAM" id="Phobius"/>
    </source>
</evidence>
<accession>A0AAE0FIH5</accession>
<dbReference type="Proteomes" id="UP001190700">
    <property type="component" value="Unassembled WGS sequence"/>
</dbReference>